<dbReference type="InterPro" id="IPR001173">
    <property type="entry name" value="Glyco_trans_2-like"/>
</dbReference>
<accession>A0A1W9HPT9</accession>
<evidence type="ECO:0000256" key="6">
    <source>
        <dbReference type="ARBA" id="ARBA00023136"/>
    </source>
</evidence>
<dbReference type="GO" id="GO:0005886">
    <property type="term" value="C:plasma membrane"/>
    <property type="evidence" value="ECO:0007669"/>
    <property type="project" value="TreeGrafter"/>
</dbReference>
<sequence length="341" mass="37819">MTHALPLIAPVESAAVTSRPLLSVVSTLYRSESFLEEFVARVSENARLVAEDYEIILVNDGSPDGSLSFALSLARRDPHLVIIDLSRNFGHHAAILAGLAATSGERVFYLDSDLEESPELLPLFWEEMNREALDVVYGRHPQTEGTQFRKVTSNAFWFIFNALSDTPVERNLCHVRLMSRDYVNVLNNMPERSLFLGGLYAWPGFRQKAMSIERKLRRAQSTYDTWKRIGLMTRSIIAFSTRPLEALFLVGALMAALSFVAAGAMIALRIFSSETVMSGFTALIVSIWFLSGVLLAGMGVLGLYIAHIYVEVKARPRVIVRAVHRFGSAPATTSEPAPVKP</sequence>
<evidence type="ECO:0000256" key="1">
    <source>
        <dbReference type="ARBA" id="ARBA00004141"/>
    </source>
</evidence>
<evidence type="ECO:0000256" key="2">
    <source>
        <dbReference type="ARBA" id="ARBA00022676"/>
    </source>
</evidence>
<feature type="transmembrane region" description="Helical" evidence="7">
    <location>
        <begin position="280"/>
        <end position="306"/>
    </location>
</feature>
<organism evidence="9 10">
    <name type="scientific">Candidatus Raskinella chloraquaticus</name>
    <dbReference type="NCBI Taxonomy" id="1951219"/>
    <lineage>
        <taxon>Bacteria</taxon>
        <taxon>Pseudomonadati</taxon>
        <taxon>Pseudomonadota</taxon>
        <taxon>Alphaproteobacteria</taxon>
        <taxon>Hyphomicrobiales</taxon>
        <taxon>Phreatobacteraceae</taxon>
        <taxon>Candidatus Raskinella</taxon>
    </lineage>
</organism>
<evidence type="ECO:0000256" key="5">
    <source>
        <dbReference type="ARBA" id="ARBA00022989"/>
    </source>
</evidence>
<gene>
    <name evidence="9" type="ORF">A4S15_01365</name>
</gene>
<evidence type="ECO:0000259" key="8">
    <source>
        <dbReference type="Pfam" id="PF00535"/>
    </source>
</evidence>
<keyword evidence="2" id="KW-0328">Glycosyltransferase</keyword>
<keyword evidence="3" id="KW-0808">Transferase</keyword>
<keyword evidence="6 7" id="KW-0472">Membrane</keyword>
<protein>
    <recommendedName>
        <fullName evidence="8">Glycosyltransferase 2-like domain-containing protein</fullName>
    </recommendedName>
</protein>
<evidence type="ECO:0000256" key="3">
    <source>
        <dbReference type="ARBA" id="ARBA00022679"/>
    </source>
</evidence>
<dbReference type="PANTHER" id="PTHR48090:SF1">
    <property type="entry name" value="PROPHAGE BACTOPRENOL GLUCOSYL TRANSFERASE HOMOLOG"/>
    <property type="match status" value="1"/>
</dbReference>
<dbReference type="GO" id="GO:0016757">
    <property type="term" value="F:glycosyltransferase activity"/>
    <property type="evidence" value="ECO:0007669"/>
    <property type="project" value="UniProtKB-KW"/>
</dbReference>
<dbReference type="InterPro" id="IPR050256">
    <property type="entry name" value="Glycosyltransferase_2"/>
</dbReference>
<evidence type="ECO:0000256" key="4">
    <source>
        <dbReference type="ARBA" id="ARBA00022692"/>
    </source>
</evidence>
<dbReference type="PANTHER" id="PTHR48090">
    <property type="entry name" value="UNDECAPRENYL-PHOSPHATE 4-DEOXY-4-FORMAMIDO-L-ARABINOSE TRANSFERASE-RELATED"/>
    <property type="match status" value="1"/>
</dbReference>
<evidence type="ECO:0000313" key="10">
    <source>
        <dbReference type="Proteomes" id="UP000192872"/>
    </source>
</evidence>
<dbReference type="Pfam" id="PF00535">
    <property type="entry name" value="Glycos_transf_2"/>
    <property type="match status" value="1"/>
</dbReference>
<keyword evidence="4 7" id="KW-0812">Transmembrane</keyword>
<evidence type="ECO:0000313" key="9">
    <source>
        <dbReference type="EMBL" id="OQW49423.1"/>
    </source>
</evidence>
<comment type="caution">
    <text evidence="9">The sequence shown here is derived from an EMBL/GenBank/DDBJ whole genome shotgun (WGS) entry which is preliminary data.</text>
</comment>
<comment type="subcellular location">
    <subcellularLocation>
        <location evidence="1">Membrane</location>
        <topology evidence="1">Multi-pass membrane protein</topology>
    </subcellularLocation>
</comment>
<dbReference type="SUPFAM" id="SSF53448">
    <property type="entry name" value="Nucleotide-diphospho-sugar transferases"/>
    <property type="match status" value="1"/>
</dbReference>
<dbReference type="InterPro" id="IPR029044">
    <property type="entry name" value="Nucleotide-diphossugar_trans"/>
</dbReference>
<dbReference type="AlphaFoldDB" id="A0A1W9HPT9"/>
<dbReference type="Proteomes" id="UP000192872">
    <property type="component" value="Unassembled WGS sequence"/>
</dbReference>
<feature type="transmembrane region" description="Helical" evidence="7">
    <location>
        <begin position="246"/>
        <end position="268"/>
    </location>
</feature>
<evidence type="ECO:0000256" key="7">
    <source>
        <dbReference type="SAM" id="Phobius"/>
    </source>
</evidence>
<feature type="domain" description="Glycosyltransferase 2-like" evidence="8">
    <location>
        <begin position="23"/>
        <end position="161"/>
    </location>
</feature>
<reference evidence="9 10" key="1">
    <citation type="journal article" date="2017" name="Water Res.">
        <title>Comammox in drinking water systems.</title>
        <authorList>
            <person name="Wang Y."/>
            <person name="Ma L."/>
            <person name="Mao Y."/>
            <person name="Jiang X."/>
            <person name="Xia Y."/>
            <person name="Yu K."/>
            <person name="Li B."/>
            <person name="Zhang T."/>
        </authorList>
    </citation>
    <scope>NUCLEOTIDE SEQUENCE [LARGE SCALE GENOMIC DNA]</scope>
    <source>
        <strain evidence="9">SG_bin8</strain>
    </source>
</reference>
<keyword evidence="5 7" id="KW-1133">Transmembrane helix</keyword>
<dbReference type="CDD" id="cd04187">
    <property type="entry name" value="DPM1_like_bac"/>
    <property type="match status" value="1"/>
</dbReference>
<dbReference type="EMBL" id="LWDL01000031">
    <property type="protein sequence ID" value="OQW49423.1"/>
    <property type="molecule type" value="Genomic_DNA"/>
</dbReference>
<name>A0A1W9HPT9_9HYPH</name>
<dbReference type="STRING" id="1827387.A4S15_01365"/>
<dbReference type="Gene3D" id="3.90.550.10">
    <property type="entry name" value="Spore Coat Polysaccharide Biosynthesis Protein SpsA, Chain A"/>
    <property type="match status" value="1"/>
</dbReference>
<proteinExistence type="predicted"/>